<dbReference type="Gene3D" id="3.40.190.10">
    <property type="entry name" value="Periplasmic binding protein-like II"/>
    <property type="match status" value="1"/>
</dbReference>
<dbReference type="GO" id="GO:0043190">
    <property type="term" value="C:ATP-binding cassette (ABC) transporter complex"/>
    <property type="evidence" value="ECO:0007669"/>
    <property type="project" value="InterPro"/>
</dbReference>
<dbReference type="RefSeq" id="WP_141809807.1">
    <property type="nucleotide sequence ID" value="NZ_VFPG01000001.1"/>
</dbReference>
<evidence type="ECO:0000256" key="2">
    <source>
        <dbReference type="SAM" id="SignalP"/>
    </source>
</evidence>
<dbReference type="InterPro" id="IPR000914">
    <property type="entry name" value="SBP_5_dom"/>
</dbReference>
<dbReference type="InterPro" id="IPR030678">
    <property type="entry name" value="Peptide/Ni-bd"/>
</dbReference>
<dbReference type="Proteomes" id="UP000316331">
    <property type="component" value="Unassembled WGS sequence"/>
</dbReference>
<accession>A0A543FD24</accession>
<dbReference type="Pfam" id="PF00496">
    <property type="entry name" value="SBP_bac_5"/>
    <property type="match status" value="1"/>
</dbReference>
<dbReference type="Gene3D" id="3.90.76.10">
    <property type="entry name" value="Dipeptide-binding Protein, Domain 1"/>
    <property type="match status" value="1"/>
</dbReference>
<dbReference type="GO" id="GO:0015833">
    <property type="term" value="P:peptide transport"/>
    <property type="evidence" value="ECO:0007669"/>
    <property type="project" value="TreeGrafter"/>
</dbReference>
<gene>
    <name evidence="4" type="ORF">FB390_3463</name>
</gene>
<keyword evidence="5" id="KW-1185">Reference proteome</keyword>
<dbReference type="PANTHER" id="PTHR30290">
    <property type="entry name" value="PERIPLASMIC BINDING COMPONENT OF ABC TRANSPORTER"/>
    <property type="match status" value="1"/>
</dbReference>
<dbReference type="PANTHER" id="PTHR30290:SF83">
    <property type="entry name" value="ABC TRANSPORTER SUBSTRATE-BINDING PROTEIN"/>
    <property type="match status" value="1"/>
</dbReference>
<comment type="caution">
    <text evidence="4">The sequence shown here is derived from an EMBL/GenBank/DDBJ whole genome shotgun (WGS) entry which is preliminary data.</text>
</comment>
<dbReference type="PIRSF" id="PIRSF002741">
    <property type="entry name" value="MppA"/>
    <property type="match status" value="1"/>
</dbReference>
<sequence length="534" mass="58219">MSTSTRSLALRIAAGITAVASAALLTVACGGEPAADSSDRDILSYNGTEPENPLIPGDATERDSVKIVNALFTGLVEYDTVTAEPRNAVAESIVTADSRVYTVTLAPGWTFHDGTAVTAQSFVDAWNYTAYGPNELQGATYLSHIQGYEALRDGAATGFSGLRILDDRRFEVTLSAPFSAFPTQLGYAAFFPLPSSFFADRAAFEAEPVGNGPFRFVSHTPGENIVVHRYEAYGGTRKPHIEGVEFRFYKALEDAYADVVANELDYLDFVPADALAGGRYKTELSGRNLSHTYLGVQSVSFPLYDPRYADPRLRQAISMAIDRKYVVDTAFDGDKILADGLVPSTVPGYVAGQCGELCEYRPERARELFESTGFQGPIELTSNDDSANQVWMDAACATIGKALGRECRYAPVPTFGEFRTLINDRRMSTIFRSGWVADYPSIENFLNPIFRTGAAVNGTGYSSPAVDALLAAADAAPAEREGWVLYQQAERQILQDMPAIPLWFQKVQSGWSNRTRDVAVSQLLQLDLFAVEMD</sequence>
<feature type="domain" description="Solute-binding protein family 5" evidence="3">
    <location>
        <begin position="85"/>
        <end position="454"/>
    </location>
</feature>
<dbReference type="SUPFAM" id="SSF53850">
    <property type="entry name" value="Periplasmic binding protein-like II"/>
    <property type="match status" value="1"/>
</dbReference>
<evidence type="ECO:0000313" key="5">
    <source>
        <dbReference type="Proteomes" id="UP000316331"/>
    </source>
</evidence>
<proteinExistence type="predicted"/>
<evidence type="ECO:0000313" key="4">
    <source>
        <dbReference type="EMBL" id="TQM31793.1"/>
    </source>
</evidence>
<feature type="region of interest" description="Disordered" evidence="1">
    <location>
        <begin position="35"/>
        <end position="59"/>
    </location>
</feature>
<dbReference type="Gene3D" id="3.10.105.10">
    <property type="entry name" value="Dipeptide-binding Protein, Domain 3"/>
    <property type="match status" value="1"/>
</dbReference>
<name>A0A543FD24_9NOCA</name>
<feature type="signal peptide" evidence="2">
    <location>
        <begin position="1"/>
        <end position="22"/>
    </location>
</feature>
<evidence type="ECO:0000259" key="3">
    <source>
        <dbReference type="Pfam" id="PF00496"/>
    </source>
</evidence>
<dbReference type="OrthoDB" id="9046151at2"/>
<dbReference type="GO" id="GO:1904680">
    <property type="term" value="F:peptide transmembrane transporter activity"/>
    <property type="evidence" value="ECO:0007669"/>
    <property type="project" value="TreeGrafter"/>
</dbReference>
<dbReference type="CDD" id="cd00995">
    <property type="entry name" value="PBP2_NikA_DppA_OppA_like"/>
    <property type="match status" value="1"/>
</dbReference>
<dbReference type="AlphaFoldDB" id="A0A543FD24"/>
<evidence type="ECO:0000256" key="1">
    <source>
        <dbReference type="SAM" id="MobiDB-lite"/>
    </source>
</evidence>
<dbReference type="GO" id="GO:0042597">
    <property type="term" value="C:periplasmic space"/>
    <property type="evidence" value="ECO:0007669"/>
    <property type="project" value="UniProtKB-ARBA"/>
</dbReference>
<organism evidence="4 5">
    <name type="scientific">Nocardia bhagyanarayanae</name>
    <dbReference type="NCBI Taxonomy" id="1215925"/>
    <lineage>
        <taxon>Bacteria</taxon>
        <taxon>Bacillati</taxon>
        <taxon>Actinomycetota</taxon>
        <taxon>Actinomycetes</taxon>
        <taxon>Mycobacteriales</taxon>
        <taxon>Nocardiaceae</taxon>
        <taxon>Nocardia</taxon>
    </lineage>
</organism>
<keyword evidence="2" id="KW-0732">Signal</keyword>
<dbReference type="EMBL" id="VFPG01000001">
    <property type="protein sequence ID" value="TQM31793.1"/>
    <property type="molecule type" value="Genomic_DNA"/>
</dbReference>
<dbReference type="PROSITE" id="PS51257">
    <property type="entry name" value="PROKAR_LIPOPROTEIN"/>
    <property type="match status" value="1"/>
</dbReference>
<reference evidence="4 5" key="1">
    <citation type="submission" date="2019-06" db="EMBL/GenBank/DDBJ databases">
        <title>Sequencing the genomes of 1000 actinobacteria strains.</title>
        <authorList>
            <person name="Klenk H.-P."/>
        </authorList>
    </citation>
    <scope>NUCLEOTIDE SEQUENCE [LARGE SCALE GENOMIC DNA]</scope>
    <source>
        <strain evidence="4 5">DSM 103495</strain>
    </source>
</reference>
<feature type="chain" id="PRO_5038927571" evidence="2">
    <location>
        <begin position="23"/>
        <end position="534"/>
    </location>
</feature>
<dbReference type="InterPro" id="IPR039424">
    <property type="entry name" value="SBP_5"/>
</dbReference>
<protein>
    <submittedName>
        <fullName evidence="4">Oligopeptide transport system substrate-binding protein</fullName>
    </submittedName>
</protein>